<evidence type="ECO:0000313" key="3">
    <source>
        <dbReference type="EMBL" id="GGZ33494.1"/>
    </source>
</evidence>
<dbReference type="AlphaFoldDB" id="A0A918Q7A8"/>
<proteinExistence type="predicted"/>
<dbReference type="Proteomes" id="UP000630936">
    <property type="component" value="Unassembled WGS sequence"/>
</dbReference>
<evidence type="ECO:0000256" key="1">
    <source>
        <dbReference type="SAM" id="MobiDB-lite"/>
    </source>
</evidence>
<evidence type="ECO:0000313" key="4">
    <source>
        <dbReference type="Proteomes" id="UP000630936"/>
    </source>
</evidence>
<comment type="caution">
    <text evidence="3">The sequence shown here is derived from an EMBL/GenBank/DDBJ whole genome shotgun (WGS) entry which is preliminary data.</text>
</comment>
<evidence type="ECO:0008006" key="5">
    <source>
        <dbReference type="Google" id="ProtNLM"/>
    </source>
</evidence>
<keyword evidence="2" id="KW-0732">Signal</keyword>
<gene>
    <name evidence="3" type="ORF">GCM10010387_29570</name>
</gene>
<evidence type="ECO:0000256" key="2">
    <source>
        <dbReference type="SAM" id="SignalP"/>
    </source>
</evidence>
<organism evidence="3 4">
    <name type="scientific">Streptomyces inusitatus</name>
    <dbReference type="NCBI Taxonomy" id="68221"/>
    <lineage>
        <taxon>Bacteria</taxon>
        <taxon>Bacillati</taxon>
        <taxon>Actinomycetota</taxon>
        <taxon>Actinomycetes</taxon>
        <taxon>Kitasatosporales</taxon>
        <taxon>Streptomycetaceae</taxon>
        <taxon>Streptomyces</taxon>
    </lineage>
</organism>
<feature type="compositionally biased region" description="Basic and acidic residues" evidence="1">
    <location>
        <begin position="160"/>
        <end position="173"/>
    </location>
</feature>
<reference evidence="3" key="1">
    <citation type="journal article" date="2014" name="Int. J. Syst. Evol. Microbiol.">
        <title>Complete genome sequence of Corynebacterium casei LMG S-19264T (=DSM 44701T), isolated from a smear-ripened cheese.</title>
        <authorList>
            <consortium name="US DOE Joint Genome Institute (JGI-PGF)"/>
            <person name="Walter F."/>
            <person name="Albersmeier A."/>
            <person name="Kalinowski J."/>
            <person name="Ruckert C."/>
        </authorList>
    </citation>
    <scope>NUCLEOTIDE SEQUENCE</scope>
    <source>
        <strain evidence="3">JCM 4988</strain>
    </source>
</reference>
<keyword evidence="4" id="KW-1185">Reference proteome</keyword>
<accession>A0A918Q7A8</accession>
<reference evidence="3" key="2">
    <citation type="submission" date="2020-09" db="EMBL/GenBank/DDBJ databases">
        <authorList>
            <person name="Sun Q."/>
            <person name="Ohkuma M."/>
        </authorList>
    </citation>
    <scope>NUCLEOTIDE SEQUENCE</scope>
    <source>
        <strain evidence="3">JCM 4988</strain>
    </source>
</reference>
<dbReference type="PROSITE" id="PS51257">
    <property type="entry name" value="PROKAR_LIPOPROTEIN"/>
    <property type="match status" value="1"/>
</dbReference>
<protein>
    <recommendedName>
        <fullName evidence="5">Lipoprotein</fullName>
    </recommendedName>
</protein>
<sequence length="188" mass="19754">MEVAQRTRGRARAAARAAMAVCAAAALAGCVWEEGNRGESPPGPAGTEVTVVRGDDTYPLTVRVTGWEVAPHPQVPERGNAVHFTYDITKTDDLVEVRIELAACAVDSADVVLLCGPINVYNIDSPGVEKGDSSLGPNSAPDPDLSGTARVLLLPDQLLDDGRAHDPKDHDGYKPPGLPTPGDRLRTG</sequence>
<dbReference type="EMBL" id="BMWG01000007">
    <property type="protein sequence ID" value="GGZ33494.1"/>
    <property type="molecule type" value="Genomic_DNA"/>
</dbReference>
<feature type="region of interest" description="Disordered" evidence="1">
    <location>
        <begin position="130"/>
        <end position="188"/>
    </location>
</feature>
<feature type="chain" id="PRO_5039211892" description="Lipoprotein" evidence="2">
    <location>
        <begin position="29"/>
        <end position="188"/>
    </location>
</feature>
<feature type="signal peptide" evidence="2">
    <location>
        <begin position="1"/>
        <end position="28"/>
    </location>
</feature>
<name>A0A918Q7A8_9ACTN</name>